<reference evidence="2" key="1">
    <citation type="journal article" date="2023" name="Access Microbiol">
        <title>De-novo genome assembly for Akanthomyces muscarius, a biocontrol agent of insect agricultural pests.</title>
        <authorList>
            <person name="Erdos Z."/>
            <person name="Studholme D.J."/>
            <person name="Raymond B."/>
            <person name="Sharma M."/>
        </authorList>
    </citation>
    <scope>NUCLEOTIDE SEQUENCE</scope>
    <source>
        <strain evidence="2">Ve6</strain>
    </source>
</reference>
<comment type="caution">
    <text evidence="2">The sequence shown here is derived from an EMBL/GenBank/DDBJ whole genome shotgun (WGS) entry which is preliminary data.</text>
</comment>
<keyword evidence="3" id="KW-1185">Reference proteome</keyword>
<evidence type="ECO:0000313" key="2">
    <source>
        <dbReference type="EMBL" id="KAJ4158092.1"/>
    </source>
</evidence>
<sequence>MPSPQTMTKQANLRMPDHKFQKPGQSSEEQSDDAKEDAKYKAIDVNKTLYGLERAGERDLALPVAASTPRETASTSYGALCTSGAEMEQSGCGRLPDSYTIVVVIVSQCVHSNVVASTKIESPVLASTTRKRKATQTECNLPYRSAVPEVRGVLGDLKSSRGRSFVVIGHIRVLIGQGMEEKAP</sequence>
<dbReference type="Proteomes" id="UP001144673">
    <property type="component" value="Unassembled WGS sequence"/>
</dbReference>
<dbReference type="AlphaFoldDB" id="A0A9W8UPY9"/>
<feature type="region of interest" description="Disordered" evidence="1">
    <location>
        <begin position="1"/>
        <end position="39"/>
    </location>
</feature>
<evidence type="ECO:0000313" key="3">
    <source>
        <dbReference type="Proteomes" id="UP001144673"/>
    </source>
</evidence>
<accession>A0A9W8UPY9</accession>
<gene>
    <name evidence="2" type="ORF">LMH87_008636</name>
</gene>
<protein>
    <submittedName>
        <fullName evidence="2">Uncharacterized protein</fullName>
    </submittedName>
</protein>
<dbReference type="GeneID" id="80895795"/>
<dbReference type="EMBL" id="JAJHUN010000006">
    <property type="protein sequence ID" value="KAJ4158092.1"/>
    <property type="molecule type" value="Genomic_DNA"/>
</dbReference>
<name>A0A9W8UPY9_AKAMU</name>
<dbReference type="KEGG" id="amus:LMH87_008636"/>
<dbReference type="RefSeq" id="XP_056056459.1">
    <property type="nucleotide sequence ID" value="XM_056201837.1"/>
</dbReference>
<organism evidence="2 3">
    <name type="scientific">Akanthomyces muscarius</name>
    <name type="common">Entomopathogenic fungus</name>
    <name type="synonym">Lecanicillium muscarium</name>
    <dbReference type="NCBI Taxonomy" id="2231603"/>
    <lineage>
        <taxon>Eukaryota</taxon>
        <taxon>Fungi</taxon>
        <taxon>Dikarya</taxon>
        <taxon>Ascomycota</taxon>
        <taxon>Pezizomycotina</taxon>
        <taxon>Sordariomycetes</taxon>
        <taxon>Hypocreomycetidae</taxon>
        <taxon>Hypocreales</taxon>
        <taxon>Cordycipitaceae</taxon>
        <taxon>Akanthomyces</taxon>
    </lineage>
</organism>
<proteinExistence type="predicted"/>
<feature type="compositionally biased region" description="Polar residues" evidence="1">
    <location>
        <begin position="1"/>
        <end position="11"/>
    </location>
</feature>
<evidence type="ECO:0000256" key="1">
    <source>
        <dbReference type="SAM" id="MobiDB-lite"/>
    </source>
</evidence>